<dbReference type="PANTHER" id="PTHR10039:SF5">
    <property type="entry name" value="NACHT DOMAIN-CONTAINING PROTEIN"/>
    <property type="match status" value="1"/>
</dbReference>
<keyword evidence="3" id="KW-0677">Repeat</keyword>
<feature type="compositionally biased region" description="Basic residues" evidence="8">
    <location>
        <begin position="1207"/>
        <end position="1216"/>
    </location>
</feature>
<dbReference type="SUPFAM" id="SSF52540">
    <property type="entry name" value="P-loop containing nucleoside triphosphate hydrolases"/>
    <property type="match status" value="1"/>
</dbReference>
<feature type="region of interest" description="Disordered" evidence="8">
    <location>
        <begin position="1160"/>
        <end position="1216"/>
    </location>
</feature>
<evidence type="ECO:0000256" key="8">
    <source>
        <dbReference type="SAM" id="MobiDB-lite"/>
    </source>
</evidence>
<keyword evidence="6" id="KW-0539">Nucleus</keyword>
<accession>A0A9P6I0F1</accession>
<dbReference type="PROSITE" id="PS50157">
    <property type="entry name" value="ZINC_FINGER_C2H2_2"/>
    <property type="match status" value="2"/>
</dbReference>
<feature type="domain" description="C2H2-type" evidence="9">
    <location>
        <begin position="215"/>
        <end position="244"/>
    </location>
</feature>
<dbReference type="GO" id="GO:0005634">
    <property type="term" value="C:nucleus"/>
    <property type="evidence" value="ECO:0007669"/>
    <property type="project" value="UniProtKB-SubCell"/>
</dbReference>
<comment type="caution">
    <text evidence="10">The sequence shown here is derived from an EMBL/GenBank/DDBJ whole genome shotgun (WGS) entry which is preliminary data.</text>
</comment>
<dbReference type="GO" id="GO:0008270">
    <property type="term" value="F:zinc ion binding"/>
    <property type="evidence" value="ECO:0007669"/>
    <property type="project" value="UniProtKB-KW"/>
</dbReference>
<organism evidence="10 11">
    <name type="scientific">Colletotrichum karsti</name>
    <dbReference type="NCBI Taxonomy" id="1095194"/>
    <lineage>
        <taxon>Eukaryota</taxon>
        <taxon>Fungi</taxon>
        <taxon>Dikarya</taxon>
        <taxon>Ascomycota</taxon>
        <taxon>Pezizomycotina</taxon>
        <taxon>Sordariomycetes</taxon>
        <taxon>Hypocreomycetidae</taxon>
        <taxon>Glomerellales</taxon>
        <taxon>Glomerellaceae</taxon>
        <taxon>Colletotrichum</taxon>
        <taxon>Colletotrichum boninense species complex</taxon>
    </lineage>
</organism>
<dbReference type="PROSITE" id="PS00028">
    <property type="entry name" value="ZINC_FINGER_C2H2_1"/>
    <property type="match status" value="2"/>
</dbReference>
<dbReference type="SMART" id="SM00355">
    <property type="entry name" value="ZnF_C2H2"/>
    <property type="match status" value="3"/>
</dbReference>
<evidence type="ECO:0000313" key="10">
    <source>
        <dbReference type="EMBL" id="KAF9873502.1"/>
    </source>
</evidence>
<reference evidence="10" key="2">
    <citation type="submission" date="2020-11" db="EMBL/GenBank/DDBJ databases">
        <title>Whole genome sequencing of Colletotrichum sp.</title>
        <authorList>
            <person name="Li H."/>
        </authorList>
    </citation>
    <scope>NUCLEOTIDE SEQUENCE</scope>
    <source>
        <strain evidence="10">CkLH20</strain>
    </source>
</reference>
<feature type="region of interest" description="Disordered" evidence="8">
    <location>
        <begin position="90"/>
        <end position="154"/>
    </location>
</feature>
<dbReference type="Pfam" id="PF00096">
    <property type="entry name" value="zf-C2H2"/>
    <property type="match status" value="2"/>
</dbReference>
<dbReference type="Gene3D" id="3.30.160.60">
    <property type="entry name" value="Classic Zinc Finger"/>
    <property type="match status" value="2"/>
</dbReference>
<dbReference type="Gene3D" id="3.40.50.300">
    <property type="entry name" value="P-loop containing nucleotide triphosphate hydrolases"/>
    <property type="match status" value="1"/>
</dbReference>
<evidence type="ECO:0000256" key="5">
    <source>
        <dbReference type="ARBA" id="ARBA00022833"/>
    </source>
</evidence>
<keyword evidence="11" id="KW-1185">Reference proteome</keyword>
<dbReference type="InterPro" id="IPR013087">
    <property type="entry name" value="Znf_C2H2_type"/>
</dbReference>
<comment type="subcellular location">
    <subcellularLocation>
        <location evidence="1">Nucleus</location>
    </subcellularLocation>
</comment>
<keyword evidence="5" id="KW-0862">Zinc</keyword>
<dbReference type="SUPFAM" id="SSF57667">
    <property type="entry name" value="beta-beta-alpha zinc fingers"/>
    <property type="match status" value="1"/>
</dbReference>
<proteinExistence type="predicted"/>
<evidence type="ECO:0000256" key="2">
    <source>
        <dbReference type="ARBA" id="ARBA00022723"/>
    </source>
</evidence>
<dbReference type="EMBL" id="JAATWM020000031">
    <property type="protein sequence ID" value="KAF9873502.1"/>
    <property type="molecule type" value="Genomic_DNA"/>
</dbReference>
<dbReference type="InterPro" id="IPR056693">
    <property type="entry name" value="DUF7791"/>
</dbReference>
<dbReference type="GeneID" id="62164750"/>
<evidence type="ECO:0000313" key="11">
    <source>
        <dbReference type="Proteomes" id="UP000781932"/>
    </source>
</evidence>
<dbReference type="Pfam" id="PF25053">
    <property type="entry name" value="DUF7791"/>
    <property type="match status" value="1"/>
</dbReference>
<dbReference type="PANTHER" id="PTHR10039">
    <property type="entry name" value="AMELOGENIN"/>
    <property type="match status" value="1"/>
</dbReference>
<evidence type="ECO:0000256" key="1">
    <source>
        <dbReference type="ARBA" id="ARBA00004123"/>
    </source>
</evidence>
<keyword evidence="2" id="KW-0479">Metal-binding</keyword>
<feature type="compositionally biased region" description="Basic and acidic residues" evidence="8">
    <location>
        <begin position="1197"/>
        <end position="1206"/>
    </location>
</feature>
<feature type="compositionally biased region" description="Low complexity" evidence="8">
    <location>
        <begin position="119"/>
        <end position="136"/>
    </location>
</feature>
<evidence type="ECO:0000256" key="4">
    <source>
        <dbReference type="ARBA" id="ARBA00022771"/>
    </source>
</evidence>
<evidence type="ECO:0000256" key="6">
    <source>
        <dbReference type="ARBA" id="ARBA00023242"/>
    </source>
</evidence>
<dbReference type="OrthoDB" id="443402at2759"/>
<dbReference type="InterPro" id="IPR056884">
    <property type="entry name" value="NPHP3-like_N"/>
</dbReference>
<feature type="compositionally biased region" description="Low complexity" evidence="8">
    <location>
        <begin position="1177"/>
        <end position="1187"/>
    </location>
</feature>
<evidence type="ECO:0000256" key="3">
    <source>
        <dbReference type="ARBA" id="ARBA00022737"/>
    </source>
</evidence>
<name>A0A9P6I0F1_9PEZI</name>
<dbReference type="FunFam" id="3.30.160.60:FF:001102">
    <property type="entry name" value="Transcription factor IIIA"/>
    <property type="match status" value="1"/>
</dbReference>
<dbReference type="Pfam" id="PF24883">
    <property type="entry name" value="NPHP3_N"/>
    <property type="match status" value="1"/>
</dbReference>
<dbReference type="RefSeq" id="XP_038742963.1">
    <property type="nucleotide sequence ID" value="XM_038891676.1"/>
</dbReference>
<dbReference type="InterPro" id="IPR036236">
    <property type="entry name" value="Znf_C2H2_sf"/>
</dbReference>
<sequence>MPLVAPSHPISIASGPPDKELQLETTHSQQNHTPSTKVAFYLDTSTRPNLLDSCYCVLLGNEICYCEHYYSPDSSNAFFESVTDPPPPLQFACASSPVTGAPPPPPWRSPTALGVTECPLGTPSSSSGSSPTLSPLIENESDSGGSGSGGSSGVVSPVSVTAPASAAAAAASAGGVAGAIDISRLRFECRWDHCRKMFKRPSDLTKHERYHVKEYLCPSPGCDKAFATQKDLKRHGKTHGTSDGVDAADAEGYRCRVAGCRKAMTGHVYNRRDNFVRHLRTKHVGMELEGFVAREETMINPTPMEAIAAVALAGNVAQFLEYAVKGVSKMNELLKSPDGTLKEDIDLRLIADGTRYYSNRVSLNKIAKGTETRLEDVDAALATKNDMSLRFDSPTSPERLRNDDILQDLVSRCLAVAGEILGILELPGIWAPRSDIFLRVKIVTKTFLKRSELKELWDKLCALRDQVSAHLLVLLLEQQSSLDQTVRNLWLMSEESYADMGKKLDTIIREIRVANQTPPPDAIVHVPVVQDGEPPSPQQSLEKVLVFTDSMLSVAGKKRNGILDSLHFGQLEEREWAIPDAHRETFEWIFKGNSDKSTVGMASGTFIEWLQQDDGVFWVTGKAGSGKSTLMKFLTHHAKTNRLLSKWAGDGSLIIAQHYFWSSGTTIQKSHEGLLRALLFQILTLQTGLMPVACPRRWNSPSADSFSTWSRAELLGAFDNLGEAENATWKICLFIDGLDEYHGDPAEMVDIVQRLEKLPRVKVCASSRPWIEFSDAFEKQRWKLYLHDLTTADIHRFVRDNLAGNERFDELQRRRGEDAEALSLEITRRAQGVFLWVFLVVRSLVRGLKYEDNIRDLQTRLRGLPTDLKETFDRMLATIEDVYRVRTARLFLTLAHAASSFPVVAFYFMEFGDGAPSREALPFLRDWPDVDLERARALDAKKRQLVAQCKDLIFITPVPDTPKLFDQRVGFLHRTVVDYIKTEDVAAQLARVAGGGFNPDKILLDANVGLLRSLVHQHRLVYIRPHLRQWVLGALYYARRIEVLSDRAEVGALDDLEAVIMGANKSWDFGHAIATLLDRTRDDNFEPRSFLELVCRCDMASYVRSRMPELTTAALDTAAPGWRSLIDIRRGEGFEVCDSDRSEQSLGDWRLGRLVRSSTKREELPGSRGLSPLPVDSSQASSFSEDSVQIGAVVSKDGPKRRDRVSSRMRHLFRRK</sequence>
<dbReference type="Proteomes" id="UP000781932">
    <property type="component" value="Unassembled WGS sequence"/>
</dbReference>
<protein>
    <recommendedName>
        <fullName evidence="9">C2H2-type domain-containing protein</fullName>
    </recommendedName>
</protein>
<evidence type="ECO:0000259" key="9">
    <source>
        <dbReference type="PROSITE" id="PS50157"/>
    </source>
</evidence>
<dbReference type="InterPro" id="IPR027417">
    <property type="entry name" value="P-loop_NTPase"/>
</dbReference>
<reference evidence="10" key="1">
    <citation type="submission" date="2020-03" db="EMBL/GenBank/DDBJ databases">
        <authorList>
            <person name="He L."/>
        </authorList>
    </citation>
    <scope>NUCLEOTIDE SEQUENCE</scope>
    <source>
        <strain evidence="10">CkLH20</strain>
    </source>
</reference>
<dbReference type="AlphaFoldDB" id="A0A9P6I0F1"/>
<gene>
    <name evidence="10" type="ORF">CkaCkLH20_08961</name>
</gene>
<keyword evidence="4 7" id="KW-0863">Zinc-finger</keyword>
<evidence type="ECO:0000256" key="7">
    <source>
        <dbReference type="PROSITE-ProRule" id="PRU00042"/>
    </source>
</evidence>
<feature type="domain" description="C2H2-type" evidence="9">
    <location>
        <begin position="187"/>
        <end position="216"/>
    </location>
</feature>